<dbReference type="Proteomes" id="UP000030686">
    <property type="component" value="Unassembled WGS sequence"/>
</dbReference>
<dbReference type="AlphaFoldDB" id="W6Q1R8"/>
<dbReference type="EMBL" id="HG792016">
    <property type="protein sequence ID" value="CDM30488.1"/>
    <property type="molecule type" value="Genomic_DNA"/>
</dbReference>
<keyword evidence="2" id="KW-1185">Reference proteome</keyword>
<evidence type="ECO:0000313" key="2">
    <source>
        <dbReference type="Proteomes" id="UP000030686"/>
    </source>
</evidence>
<sequence length="76" mass="8772">MPTKVEAQNLESPMWREPIGWQRITLCCHTAPILLLEENHSDMSLEPDFLWFTRIWPGRPPYTTLFIASMAGSKPS</sequence>
<organism evidence="1 2">
    <name type="scientific">Penicillium roqueforti (strain FM164)</name>
    <dbReference type="NCBI Taxonomy" id="1365484"/>
    <lineage>
        <taxon>Eukaryota</taxon>
        <taxon>Fungi</taxon>
        <taxon>Dikarya</taxon>
        <taxon>Ascomycota</taxon>
        <taxon>Pezizomycotina</taxon>
        <taxon>Eurotiomycetes</taxon>
        <taxon>Eurotiomycetidae</taxon>
        <taxon>Eurotiales</taxon>
        <taxon>Aspergillaceae</taxon>
        <taxon>Penicillium</taxon>
    </lineage>
</organism>
<reference evidence="1" key="1">
    <citation type="journal article" date="2014" name="Nat. Commun.">
        <title>Multiple recent horizontal transfers of a large genomic region in cheese making fungi.</title>
        <authorList>
            <person name="Cheeseman K."/>
            <person name="Ropars J."/>
            <person name="Renault P."/>
            <person name="Dupont J."/>
            <person name="Gouzy J."/>
            <person name="Branca A."/>
            <person name="Abraham A.L."/>
            <person name="Ceppi M."/>
            <person name="Conseiller E."/>
            <person name="Debuchy R."/>
            <person name="Malagnac F."/>
            <person name="Goarin A."/>
            <person name="Silar P."/>
            <person name="Lacoste S."/>
            <person name="Sallet E."/>
            <person name="Bensimon A."/>
            <person name="Giraud T."/>
            <person name="Brygoo Y."/>
        </authorList>
    </citation>
    <scope>NUCLEOTIDE SEQUENCE [LARGE SCALE GENOMIC DNA]</scope>
    <source>
        <strain evidence="1">FM164</strain>
    </source>
</reference>
<evidence type="ECO:0000313" key="1">
    <source>
        <dbReference type="EMBL" id="CDM30488.1"/>
    </source>
</evidence>
<gene>
    <name evidence="1" type="ORF">PROQFM164_S02g000637</name>
</gene>
<proteinExistence type="predicted"/>
<accession>W6Q1R8</accession>
<name>W6Q1R8_PENRF</name>
<protein>
    <submittedName>
        <fullName evidence="1">Genomic scaffold, ProqFM164S02</fullName>
    </submittedName>
</protein>